<protein>
    <submittedName>
        <fullName evidence="1">Uncharacterized protein</fullName>
    </submittedName>
</protein>
<name>A0A5B9N9E0_9CAUD</name>
<keyword evidence="2" id="KW-1185">Reference proteome</keyword>
<organism evidence="1 2">
    <name type="scientific">Stenotrophomonas phage Pokken</name>
    <dbReference type="NCBI Taxonomy" id="2596674"/>
    <lineage>
        <taxon>Viruses</taxon>
        <taxon>Duplodnaviria</taxon>
        <taxon>Heunggongvirae</taxon>
        <taxon>Uroviricota</taxon>
        <taxon>Caudoviricetes</taxon>
        <taxon>Schitoviridae</taxon>
        <taxon>Pokkenvirus</taxon>
        <taxon>Pokkenvirus pokken</taxon>
    </lineage>
</organism>
<dbReference type="EMBL" id="MN062186">
    <property type="protein sequence ID" value="QEG09226.1"/>
    <property type="molecule type" value="Genomic_DNA"/>
</dbReference>
<gene>
    <name evidence="1" type="ORF">CPT_Pokken_003</name>
</gene>
<reference evidence="2" key="1">
    <citation type="submission" date="2019-06" db="EMBL/GenBank/DDBJ databases">
        <title>The complete genome of Stenotrophomonas phage Pokken.</title>
        <authorList>
            <person name="Hayden A."/>
            <person name="Martinez N."/>
            <person name="Moreland R."/>
            <person name="Liu M."/>
            <person name="Gonzalez C.F."/>
            <person name="Ramsey J."/>
        </authorList>
    </citation>
    <scope>NUCLEOTIDE SEQUENCE [LARGE SCALE GENOMIC DNA]</scope>
</reference>
<accession>A0A5B9N9E0</accession>
<proteinExistence type="predicted"/>
<sequence>MSREADCFEPARSYDIGTYLWSIGSQVASPEMDQIKEIIQFPVVTETAQFGFNQLNSSYEDYCKQSSFPAEDIDVCVFNHK</sequence>
<evidence type="ECO:0000313" key="2">
    <source>
        <dbReference type="Proteomes" id="UP000324257"/>
    </source>
</evidence>
<dbReference type="Proteomes" id="UP000324257">
    <property type="component" value="Segment"/>
</dbReference>
<evidence type="ECO:0000313" key="1">
    <source>
        <dbReference type="EMBL" id="QEG09226.1"/>
    </source>
</evidence>